<gene>
    <name evidence="2" type="ORF">PSYICH_LOCUS15425</name>
</gene>
<accession>A0A9P0DEU7</accession>
<organism evidence="2 3">
    <name type="scientific">Psylliodes chrysocephalus</name>
    <dbReference type="NCBI Taxonomy" id="3402493"/>
    <lineage>
        <taxon>Eukaryota</taxon>
        <taxon>Metazoa</taxon>
        <taxon>Ecdysozoa</taxon>
        <taxon>Arthropoda</taxon>
        <taxon>Hexapoda</taxon>
        <taxon>Insecta</taxon>
        <taxon>Pterygota</taxon>
        <taxon>Neoptera</taxon>
        <taxon>Endopterygota</taxon>
        <taxon>Coleoptera</taxon>
        <taxon>Polyphaga</taxon>
        <taxon>Cucujiformia</taxon>
        <taxon>Chrysomeloidea</taxon>
        <taxon>Chrysomelidae</taxon>
        <taxon>Galerucinae</taxon>
        <taxon>Alticini</taxon>
        <taxon>Psylliodes</taxon>
    </lineage>
</organism>
<dbReference type="OrthoDB" id="7405964at2759"/>
<reference evidence="2" key="1">
    <citation type="submission" date="2022-01" db="EMBL/GenBank/DDBJ databases">
        <authorList>
            <person name="King R."/>
        </authorList>
    </citation>
    <scope>NUCLEOTIDE SEQUENCE</scope>
</reference>
<proteinExistence type="predicted"/>
<sequence>MLDTRKDKKSGFQKRVKKVYTLVDELDTSLLKSEQLDRQILMMMKIDQLKDQSISTQLKEAQKENKQLLNMLQLDDREGRDVPRTNSSTSCSTMSLVHLQYKYEELVANQNGLLKILDMRHEEIRKYHTENVKLKEDLENLKYTINKYEIEFAKLLDQVRKTKNRKNRKIFKLKSERDTLRLVHNKFVSLLNKQTMEQDQFLMDQLRYTENSEKALLIQEIRKNNSLLYENFQLQQKVDYLQARLKGKSSRPRLSATASKTSSNLSR</sequence>
<evidence type="ECO:0000313" key="2">
    <source>
        <dbReference type="EMBL" id="CAH1115443.1"/>
    </source>
</evidence>
<evidence type="ECO:0000256" key="1">
    <source>
        <dbReference type="SAM" id="Coils"/>
    </source>
</evidence>
<name>A0A9P0DEU7_9CUCU</name>
<keyword evidence="3" id="KW-1185">Reference proteome</keyword>
<keyword evidence="1" id="KW-0175">Coiled coil</keyword>
<protein>
    <submittedName>
        <fullName evidence="2">Uncharacterized protein</fullName>
    </submittedName>
</protein>
<dbReference type="EMBL" id="OV651821">
    <property type="protein sequence ID" value="CAH1115443.1"/>
    <property type="molecule type" value="Genomic_DNA"/>
</dbReference>
<feature type="coiled-coil region" evidence="1">
    <location>
        <begin position="124"/>
        <end position="176"/>
    </location>
</feature>
<dbReference type="AlphaFoldDB" id="A0A9P0DEU7"/>
<evidence type="ECO:0000313" key="3">
    <source>
        <dbReference type="Proteomes" id="UP001153636"/>
    </source>
</evidence>
<dbReference type="Proteomes" id="UP001153636">
    <property type="component" value="Chromosome 9"/>
</dbReference>